<accession>A0ABU0FWS6</accession>
<evidence type="ECO:0000313" key="2">
    <source>
        <dbReference type="EMBL" id="MDQ0414190.1"/>
    </source>
</evidence>
<dbReference type="EMBL" id="JAUSUN010000013">
    <property type="protein sequence ID" value="MDQ0414190.1"/>
    <property type="molecule type" value="Genomic_DNA"/>
</dbReference>
<comment type="caution">
    <text evidence="2">The sequence shown here is derived from an EMBL/GenBank/DDBJ whole genome shotgun (WGS) entry which is preliminary data.</text>
</comment>
<dbReference type="Pfam" id="PF09669">
    <property type="entry name" value="Phage_pRha"/>
    <property type="match status" value="1"/>
</dbReference>
<dbReference type="Pfam" id="PF03374">
    <property type="entry name" value="ANT"/>
    <property type="match status" value="1"/>
</dbReference>
<gene>
    <name evidence="2" type="ORF">J2S25_002397</name>
</gene>
<evidence type="ECO:0000259" key="1">
    <source>
        <dbReference type="Pfam" id="PF03374"/>
    </source>
</evidence>
<proteinExistence type="predicted"/>
<reference evidence="2 3" key="1">
    <citation type="submission" date="2023-07" db="EMBL/GenBank/DDBJ databases">
        <title>Genomic Encyclopedia of Type Strains, Phase IV (KMG-IV): sequencing the most valuable type-strain genomes for metagenomic binning, comparative biology and taxonomic classification.</title>
        <authorList>
            <person name="Goeker M."/>
        </authorList>
    </citation>
    <scope>NUCLEOTIDE SEQUENCE [LARGE SCALE GENOMIC DNA]</scope>
    <source>
        <strain evidence="2 3">DSM 19598</strain>
    </source>
</reference>
<protein>
    <submittedName>
        <fullName evidence="2">Anti-repressor protein</fullName>
    </submittedName>
</protein>
<keyword evidence="3" id="KW-1185">Reference proteome</keyword>
<dbReference type="InterPro" id="IPR014054">
    <property type="entry name" value="Phage_regulatory_Rha"/>
</dbReference>
<feature type="domain" description="Antirepressor protein C-terminal" evidence="1">
    <location>
        <begin position="138"/>
        <end position="248"/>
    </location>
</feature>
<name>A0ABU0FWS6_9BACI</name>
<organism evidence="2 3">
    <name type="scientific">Mesobacillus stamsii</name>
    <dbReference type="NCBI Taxonomy" id="225347"/>
    <lineage>
        <taxon>Bacteria</taxon>
        <taxon>Bacillati</taxon>
        <taxon>Bacillota</taxon>
        <taxon>Bacilli</taxon>
        <taxon>Bacillales</taxon>
        <taxon>Bacillaceae</taxon>
        <taxon>Mesobacillus</taxon>
    </lineage>
</organism>
<evidence type="ECO:0000313" key="3">
    <source>
        <dbReference type="Proteomes" id="UP001242313"/>
    </source>
</evidence>
<dbReference type="RefSeq" id="WP_307191976.1">
    <property type="nucleotide sequence ID" value="NZ_JAUSUN010000013.1"/>
</dbReference>
<sequence>MKELVFVENNEVVTDSLTVAEVFGKEHKHVVRDIKNQTNKLFEAAEVEFLKSNFGLETYKADNNKMAKRYLLTEDAFTIVAMSYTTPEAMKFKVKFIQEFKKMRAELANKNLPSYAIEDPIERAQQWILEQTEKKKLEQQIQIDKPKVIFADAVSASKTSILIGDLAKLLKQNGYGTGQKRLFEELRQDGYLIKRKGADYNSPTQRAMEMGLFEVKETAVTHSDGHVTISKTTKVTGKGQQYFINRYLNKLVLS</sequence>
<dbReference type="InterPro" id="IPR005039">
    <property type="entry name" value="Ant_C"/>
</dbReference>
<dbReference type="Proteomes" id="UP001242313">
    <property type="component" value="Unassembled WGS sequence"/>
</dbReference>
<dbReference type="NCBIfam" id="TIGR02681">
    <property type="entry name" value="phage_pRha"/>
    <property type="match status" value="1"/>
</dbReference>